<comment type="subcellular location">
    <subcellularLocation>
        <location evidence="1">Membrane</location>
    </subcellularLocation>
</comment>
<dbReference type="SUPFAM" id="SSF158472">
    <property type="entry name" value="HAMP domain-like"/>
    <property type="match status" value="1"/>
</dbReference>
<keyword evidence="4" id="KW-0807">Transducer</keyword>
<dbReference type="PROSITE" id="PS50111">
    <property type="entry name" value="CHEMOTAXIS_TRANSDUC_2"/>
    <property type="match status" value="1"/>
</dbReference>
<keyword evidence="10" id="KW-1185">Reference proteome</keyword>
<gene>
    <name evidence="9" type="ORF">BJF95_08125</name>
</gene>
<organism evidence="9 10">
    <name type="scientific">Rhizobium oryziradicis</name>
    <dbReference type="NCBI Taxonomy" id="1867956"/>
    <lineage>
        <taxon>Bacteria</taxon>
        <taxon>Pseudomonadati</taxon>
        <taxon>Pseudomonadota</taxon>
        <taxon>Alphaproteobacteria</taxon>
        <taxon>Hyphomicrobiales</taxon>
        <taxon>Rhizobiaceae</taxon>
        <taxon>Rhizobium/Agrobacterium group</taxon>
        <taxon>Rhizobium</taxon>
    </lineage>
</organism>
<dbReference type="Pfam" id="PF00015">
    <property type="entry name" value="MCPsignal"/>
    <property type="match status" value="1"/>
</dbReference>
<evidence type="ECO:0000256" key="1">
    <source>
        <dbReference type="ARBA" id="ARBA00004370"/>
    </source>
</evidence>
<proteinExistence type="inferred from homology"/>
<dbReference type="Pfam" id="PF08376">
    <property type="entry name" value="NIT"/>
    <property type="match status" value="1"/>
</dbReference>
<dbReference type="PANTHER" id="PTHR43531:SF11">
    <property type="entry name" value="METHYL-ACCEPTING CHEMOTAXIS PROTEIN 3"/>
    <property type="match status" value="1"/>
</dbReference>
<feature type="compositionally biased region" description="Low complexity" evidence="5">
    <location>
        <begin position="717"/>
        <end position="729"/>
    </location>
</feature>
<feature type="domain" description="HAMP" evidence="8">
    <location>
        <begin position="403"/>
        <end position="455"/>
    </location>
</feature>
<dbReference type="InterPro" id="IPR013587">
    <property type="entry name" value="Nitrate/nitrite_sensing"/>
</dbReference>
<dbReference type="CDD" id="cd06225">
    <property type="entry name" value="HAMP"/>
    <property type="match status" value="1"/>
</dbReference>
<feature type="region of interest" description="Disordered" evidence="5">
    <location>
        <begin position="710"/>
        <end position="729"/>
    </location>
</feature>
<evidence type="ECO:0000313" key="10">
    <source>
        <dbReference type="Proteomes" id="UP000186894"/>
    </source>
</evidence>
<evidence type="ECO:0000256" key="5">
    <source>
        <dbReference type="SAM" id="MobiDB-lite"/>
    </source>
</evidence>
<dbReference type="RefSeq" id="WP_075639988.1">
    <property type="nucleotide sequence ID" value="NZ_MKIM01000027.1"/>
</dbReference>
<dbReference type="Pfam" id="PF00672">
    <property type="entry name" value="HAMP"/>
    <property type="match status" value="1"/>
</dbReference>
<dbReference type="InterPro" id="IPR051310">
    <property type="entry name" value="MCP_chemotaxis"/>
</dbReference>
<dbReference type="GO" id="GO:0006935">
    <property type="term" value="P:chemotaxis"/>
    <property type="evidence" value="ECO:0007669"/>
    <property type="project" value="UniProtKB-KW"/>
</dbReference>
<evidence type="ECO:0000256" key="6">
    <source>
        <dbReference type="SAM" id="Phobius"/>
    </source>
</evidence>
<evidence type="ECO:0000313" key="9">
    <source>
        <dbReference type="EMBL" id="OLP44477.1"/>
    </source>
</evidence>
<dbReference type="InterPro" id="IPR004090">
    <property type="entry name" value="Chemotax_Me-accpt_rcpt"/>
</dbReference>
<dbReference type="CDD" id="cd11386">
    <property type="entry name" value="MCP_signal"/>
    <property type="match status" value="1"/>
</dbReference>
<comment type="caution">
    <text evidence="9">The sequence shown here is derived from an EMBL/GenBank/DDBJ whole genome shotgun (WGS) entry which is preliminary data.</text>
</comment>
<evidence type="ECO:0000259" key="7">
    <source>
        <dbReference type="PROSITE" id="PS50111"/>
    </source>
</evidence>
<dbReference type="Gene3D" id="6.10.340.10">
    <property type="match status" value="1"/>
</dbReference>
<feature type="transmembrane region" description="Helical" evidence="6">
    <location>
        <begin position="6"/>
        <end position="26"/>
    </location>
</feature>
<dbReference type="Gene3D" id="1.10.287.950">
    <property type="entry name" value="Methyl-accepting chemotaxis protein"/>
    <property type="match status" value="1"/>
</dbReference>
<reference evidence="9 10" key="1">
    <citation type="submission" date="2016-09" db="EMBL/GenBank/DDBJ databases">
        <title>Rhizobium oryziradicis sp. nov., isolated from the root of rice.</title>
        <authorList>
            <person name="Zhao J."/>
            <person name="Zhang X."/>
        </authorList>
    </citation>
    <scope>NUCLEOTIDE SEQUENCE [LARGE SCALE GENOMIC DNA]</scope>
    <source>
        <strain evidence="9 10">N19</strain>
    </source>
</reference>
<dbReference type="STRING" id="1867956.BJF95_08125"/>
<dbReference type="PANTHER" id="PTHR43531">
    <property type="entry name" value="PROTEIN ICFG"/>
    <property type="match status" value="1"/>
</dbReference>
<name>A0A1Q8ZQZ2_9HYPH</name>
<dbReference type="GO" id="GO:0016020">
    <property type="term" value="C:membrane"/>
    <property type="evidence" value="ECO:0007669"/>
    <property type="project" value="UniProtKB-SubCell"/>
</dbReference>
<evidence type="ECO:0000259" key="8">
    <source>
        <dbReference type="PROSITE" id="PS50885"/>
    </source>
</evidence>
<feature type="domain" description="HAMP" evidence="8">
    <location>
        <begin position="321"/>
        <end position="374"/>
    </location>
</feature>
<dbReference type="FunFam" id="1.10.287.950:FF:000001">
    <property type="entry name" value="Methyl-accepting chemotaxis sensory transducer"/>
    <property type="match status" value="1"/>
</dbReference>
<dbReference type="AlphaFoldDB" id="A0A1Q8ZQZ2"/>
<sequence length="751" mass="80450">MSKLSLRTMLYALAIVPLIAFLWASLNSTFSSYRIYEELDTQLYLQRVGEAGGRLAQALPSETFATPQQLKERRAVTDTTYAGILSAYDDWKNLGASDPVIEKSIAELKTKMTYLATYRTHVDNGTATDDEALTYLQPAAAYGLELVRRAGAAINDITLSHALDGYHALLQVSDAGLIEIEFGKNFLGGRALSLPEYAFLAYAKGLRARYGVQVAEFLPPEVTSDITKFDQSPDGQFLTQTLEVMYINEPVAQNKAAVARWSDATLQRAGIISDAIAKTGALVERQSVQKLESLKSALYNSALISFIVSALVISLSALAARQVSSIIHSIQNRMKALADGDVNAAIPCVERSDEIGDMARSVEIFRQAAIRNHELEAQAEASRRRSEEERIEVQRRAEADAEERLNKATGSLATGLQRLASGDLLCEINEQFAPQFEALRHDFNSSVVQLRSAILAVGESASAVRGGSGEISHASNDLAKRTEVQAASLEETAAALEEITSNVKSTTSRTGEARDLVRDARDRADKSGVVVSNAVNAMGRIEDASKQIAQIIGVIDEIAFQTNLLALNAGVEAARAGEAGKGFAVVAQEVRELAQRSATAAKEIKQLISNSEIAVSEGVKLVNETGSGLGAIATVVEAINKHMDAIATAAQEQSVGLAEVNTAVNHMDQATQQNAAMVEETSAASAGLAEEARKLAELIAGFRVGHVQPTQSAQRGVAPSVPLSRPRPVASRPVVSSRVGAAVAKESWEEF</sequence>
<dbReference type="Proteomes" id="UP000186894">
    <property type="component" value="Unassembled WGS sequence"/>
</dbReference>
<dbReference type="PRINTS" id="PR00260">
    <property type="entry name" value="CHEMTRNSDUCR"/>
</dbReference>
<feature type="region of interest" description="Disordered" evidence="5">
    <location>
        <begin position="378"/>
        <end position="403"/>
    </location>
</feature>
<dbReference type="InterPro" id="IPR003660">
    <property type="entry name" value="HAMP_dom"/>
</dbReference>
<comment type="similarity">
    <text evidence="3">Belongs to the methyl-accepting chemotaxis (MCP) protein family.</text>
</comment>
<protein>
    <recommendedName>
        <fullName evidence="11">Chemotaxis protein</fullName>
    </recommendedName>
</protein>
<dbReference type="SUPFAM" id="SSF58104">
    <property type="entry name" value="Methyl-accepting chemotaxis protein (MCP) signaling domain"/>
    <property type="match status" value="1"/>
</dbReference>
<evidence type="ECO:0008006" key="11">
    <source>
        <dbReference type="Google" id="ProtNLM"/>
    </source>
</evidence>
<dbReference type="GO" id="GO:0007165">
    <property type="term" value="P:signal transduction"/>
    <property type="evidence" value="ECO:0007669"/>
    <property type="project" value="UniProtKB-KW"/>
</dbReference>
<feature type="transmembrane region" description="Helical" evidence="6">
    <location>
        <begin position="297"/>
        <end position="320"/>
    </location>
</feature>
<keyword evidence="2" id="KW-0145">Chemotaxis</keyword>
<keyword evidence="6" id="KW-0472">Membrane</keyword>
<dbReference type="PROSITE" id="PS50885">
    <property type="entry name" value="HAMP"/>
    <property type="match status" value="2"/>
</dbReference>
<accession>A0A1Q8ZQZ2</accession>
<dbReference type="EMBL" id="MKIM01000027">
    <property type="protein sequence ID" value="OLP44477.1"/>
    <property type="molecule type" value="Genomic_DNA"/>
</dbReference>
<dbReference type="InterPro" id="IPR004089">
    <property type="entry name" value="MCPsignal_dom"/>
</dbReference>
<dbReference type="SMART" id="SM00304">
    <property type="entry name" value="HAMP"/>
    <property type="match status" value="2"/>
</dbReference>
<evidence type="ECO:0000256" key="3">
    <source>
        <dbReference type="ARBA" id="ARBA00029447"/>
    </source>
</evidence>
<dbReference type="SMART" id="SM00283">
    <property type="entry name" value="MA"/>
    <property type="match status" value="1"/>
</dbReference>
<evidence type="ECO:0000256" key="4">
    <source>
        <dbReference type="PROSITE-ProRule" id="PRU00284"/>
    </source>
</evidence>
<feature type="domain" description="Methyl-accepting transducer" evidence="7">
    <location>
        <begin position="460"/>
        <end position="689"/>
    </location>
</feature>
<keyword evidence="6" id="KW-0812">Transmembrane</keyword>
<evidence type="ECO:0000256" key="2">
    <source>
        <dbReference type="ARBA" id="ARBA00022500"/>
    </source>
</evidence>
<keyword evidence="6" id="KW-1133">Transmembrane helix</keyword>
<dbReference type="GO" id="GO:0004888">
    <property type="term" value="F:transmembrane signaling receptor activity"/>
    <property type="evidence" value="ECO:0007669"/>
    <property type="project" value="InterPro"/>
</dbReference>